<dbReference type="InterPro" id="IPR029672">
    <property type="entry name" value="FAM199X_fam"/>
</dbReference>
<evidence type="ECO:0000313" key="4">
    <source>
        <dbReference type="Proteomes" id="UP001642483"/>
    </source>
</evidence>
<keyword evidence="4" id="KW-1185">Reference proteome</keyword>
<proteinExistence type="inferred from homology"/>
<dbReference type="Proteomes" id="UP001642483">
    <property type="component" value="Unassembled WGS sequence"/>
</dbReference>
<sequence length="646" mass="72567">MEQGDSSQFVPASLTLLRRTSTGSLSSHKRTASNHSSHSHDYSTCSGYYSMSSCSRKPPITGGSWDDNSVGHGSVAARMRRERNRAIRRTQSNATYTVNPVDTHASITSTLNLINTTALSPWQQDDKLPWDVDYDGPYACEHPTAAAKRSAGSLCNIHFSERHPWDSRSIPEYPRMRTTERSHYRNSFTYAHHHSSPTSGCASMASSEIDSSDLAFFSMTDDSSFFDGDSLFSDSYGVMDADSGFSTNIFSLLEEGAISCRTPFPNGDWPDSISELDFDCSEQQQTDISNCDAHSDIGPSCSAPTDRNKLKKRQVRPQADEEITQESFVDPDIISSATEVFRKHAERATVSDSSAVMTGSMLSVLEEDVSNETENNYILSNHFNSKENINLNVAMQSVYTDVILGTKHTAHLEKSTPQVKQQTKVSDVLENIDIVMECEQPSSPLIQVDESEDCDNQTVVNCEINSSVSDTSKFVTNLKEWNSMTKDQKLDFVEQLSERISKTMGLQERMDIIRIIGVKDDPKHIPFHLSIDSIDCNKLSRVLGYLDTHKTVDSPTKLNGSKPNVETNLRRSNSDGNLRKSTSDAQKEHRRRQRQARRFAKWMKQRQKKENRQHMKEQRSGLFINEKKLKIQAVSEDDIEVEVSLS</sequence>
<organism evidence="3 4">
    <name type="scientific">Clavelina lepadiformis</name>
    <name type="common">Light-bulb sea squirt</name>
    <name type="synonym">Ascidia lepadiformis</name>
    <dbReference type="NCBI Taxonomy" id="159417"/>
    <lineage>
        <taxon>Eukaryota</taxon>
        <taxon>Metazoa</taxon>
        <taxon>Chordata</taxon>
        <taxon>Tunicata</taxon>
        <taxon>Ascidiacea</taxon>
        <taxon>Aplousobranchia</taxon>
        <taxon>Clavelinidae</taxon>
        <taxon>Clavelina</taxon>
    </lineage>
</organism>
<accession>A0ABP0G1B9</accession>
<feature type="region of interest" description="Disordered" evidence="2">
    <location>
        <begin position="20"/>
        <end position="41"/>
    </location>
</feature>
<dbReference type="PANTHER" id="PTHR32003:SF1">
    <property type="entry name" value="PROTEIN FAM199X"/>
    <property type="match status" value="1"/>
</dbReference>
<protein>
    <submittedName>
        <fullName evidence="3">Uncharacterized protein</fullName>
    </submittedName>
</protein>
<feature type="compositionally biased region" description="Basic and acidic residues" evidence="2">
    <location>
        <begin position="568"/>
        <end position="587"/>
    </location>
</feature>
<evidence type="ECO:0000313" key="3">
    <source>
        <dbReference type="EMBL" id="CAK8683940.1"/>
    </source>
</evidence>
<dbReference type="EMBL" id="CAWYQH010000097">
    <property type="protein sequence ID" value="CAK8683940.1"/>
    <property type="molecule type" value="Genomic_DNA"/>
</dbReference>
<feature type="region of interest" description="Disordered" evidence="2">
    <location>
        <begin position="553"/>
        <end position="595"/>
    </location>
</feature>
<comment type="similarity">
    <text evidence="1">Belongs to the FAM199 family.</text>
</comment>
<dbReference type="PANTHER" id="PTHR32003">
    <property type="entry name" value="PROTEIN FAM199X"/>
    <property type="match status" value="1"/>
</dbReference>
<dbReference type="Pfam" id="PF15814">
    <property type="entry name" value="FAM199X"/>
    <property type="match status" value="2"/>
</dbReference>
<reference evidence="3 4" key="1">
    <citation type="submission" date="2024-02" db="EMBL/GenBank/DDBJ databases">
        <authorList>
            <person name="Daric V."/>
            <person name="Darras S."/>
        </authorList>
    </citation>
    <scope>NUCLEOTIDE SEQUENCE [LARGE SCALE GENOMIC DNA]</scope>
</reference>
<feature type="compositionally biased region" description="Polar residues" evidence="2">
    <location>
        <begin position="553"/>
        <end position="567"/>
    </location>
</feature>
<evidence type="ECO:0000256" key="2">
    <source>
        <dbReference type="SAM" id="MobiDB-lite"/>
    </source>
</evidence>
<gene>
    <name evidence="3" type="ORF">CVLEPA_LOCUS14950</name>
</gene>
<feature type="region of interest" description="Disordered" evidence="2">
    <location>
        <begin position="290"/>
        <end position="321"/>
    </location>
</feature>
<name>A0ABP0G1B9_CLALP</name>
<comment type="caution">
    <text evidence="3">The sequence shown here is derived from an EMBL/GenBank/DDBJ whole genome shotgun (WGS) entry which is preliminary data.</text>
</comment>
<evidence type="ECO:0000256" key="1">
    <source>
        <dbReference type="ARBA" id="ARBA00009319"/>
    </source>
</evidence>